<comment type="similarity">
    <text evidence="1 5">Belongs to the thiolase-like superfamily. Thiolase family.</text>
</comment>
<reference evidence="8" key="2">
    <citation type="submission" date="2016-05" db="EMBL/GenBank/DDBJ databases">
        <title>Comparative analysis highlights variable genome content of wheat rusts and divergence of the mating loci.</title>
        <authorList>
            <person name="Cuomo C.A."/>
            <person name="Bakkeren G."/>
            <person name="Szabo L."/>
            <person name="Khalil H."/>
            <person name="Joly D."/>
            <person name="Goldberg J."/>
            <person name="Young S."/>
            <person name="Zeng Q."/>
            <person name="Fellers J."/>
        </authorList>
    </citation>
    <scope>NUCLEOTIDE SEQUENCE [LARGE SCALE GENOMIC DNA]</scope>
    <source>
        <strain evidence="8">1-1 BBBD Race 1</strain>
    </source>
</reference>
<dbReference type="PANTHER" id="PTHR18919">
    <property type="entry name" value="ACETYL-COA C-ACYLTRANSFERASE"/>
    <property type="match status" value="1"/>
</dbReference>
<dbReference type="PANTHER" id="PTHR18919:SF156">
    <property type="entry name" value="ACETYL-COA ACETYLTRANSFERASE, MITOCHONDRIAL"/>
    <property type="match status" value="1"/>
</dbReference>
<keyword evidence="3" id="KW-0809">Transit peptide</keyword>
<keyword evidence="2 5" id="KW-0808">Transferase</keyword>
<evidence type="ECO:0000259" key="6">
    <source>
        <dbReference type="Pfam" id="PF00108"/>
    </source>
</evidence>
<evidence type="ECO:0000256" key="5">
    <source>
        <dbReference type="RuleBase" id="RU003557"/>
    </source>
</evidence>
<dbReference type="Gene3D" id="3.40.47.10">
    <property type="match status" value="2"/>
</dbReference>
<dbReference type="GO" id="GO:0003985">
    <property type="term" value="F:acetyl-CoA C-acetyltransferase activity"/>
    <property type="evidence" value="ECO:0007669"/>
    <property type="project" value="TreeGrafter"/>
</dbReference>
<evidence type="ECO:0000313" key="9">
    <source>
        <dbReference type="EnsemblFungi" id="PTTG_06231-t43_1-p1"/>
    </source>
</evidence>
<evidence type="ECO:0000313" key="8">
    <source>
        <dbReference type="EMBL" id="OAV94811.1"/>
    </source>
</evidence>
<reference evidence="9" key="4">
    <citation type="submission" date="2025-05" db="UniProtKB">
        <authorList>
            <consortium name="EnsemblFungi"/>
        </authorList>
    </citation>
    <scope>IDENTIFICATION</scope>
    <source>
        <strain evidence="9">isolate 1-1 / race 1 (BBBD)</strain>
    </source>
</reference>
<gene>
    <name evidence="8" type="ORF">PTTG_06231</name>
</gene>
<dbReference type="GO" id="GO:0006635">
    <property type="term" value="P:fatty acid beta-oxidation"/>
    <property type="evidence" value="ECO:0007669"/>
    <property type="project" value="TreeGrafter"/>
</dbReference>
<feature type="domain" description="Thiolase N-terminal" evidence="6">
    <location>
        <begin position="28"/>
        <end position="114"/>
    </location>
</feature>
<evidence type="ECO:0000256" key="1">
    <source>
        <dbReference type="ARBA" id="ARBA00010982"/>
    </source>
</evidence>
<feature type="domain" description="Thiolase C-terminal" evidence="7">
    <location>
        <begin position="138"/>
        <end position="209"/>
    </location>
</feature>
<reference evidence="9 10" key="3">
    <citation type="journal article" date="2017" name="G3 (Bethesda)">
        <title>Comparative analysis highlights variable genome content of wheat rusts and divergence of the mating loci.</title>
        <authorList>
            <person name="Cuomo C.A."/>
            <person name="Bakkeren G."/>
            <person name="Khalil H.B."/>
            <person name="Panwar V."/>
            <person name="Joly D."/>
            <person name="Linning R."/>
            <person name="Sakthikumar S."/>
            <person name="Song X."/>
            <person name="Adiconis X."/>
            <person name="Fan L."/>
            <person name="Goldberg J.M."/>
            <person name="Levin J.Z."/>
            <person name="Young S."/>
            <person name="Zeng Q."/>
            <person name="Anikster Y."/>
            <person name="Bruce M."/>
            <person name="Wang M."/>
            <person name="Yin C."/>
            <person name="McCallum B."/>
            <person name="Szabo L.J."/>
            <person name="Hulbert S."/>
            <person name="Chen X."/>
            <person name="Fellers J.P."/>
        </authorList>
    </citation>
    <scope>NUCLEOTIDE SEQUENCE</scope>
    <source>
        <strain evidence="9">isolate 1-1 / race 1 (BBBD)</strain>
        <strain evidence="10">Isolate 1-1 / race 1 (BBBD)</strain>
    </source>
</reference>
<dbReference type="PROSITE" id="PS00099">
    <property type="entry name" value="THIOLASE_3"/>
    <property type="match status" value="1"/>
</dbReference>
<proteinExistence type="inferred from homology"/>
<dbReference type="Pfam" id="PF02803">
    <property type="entry name" value="Thiolase_C"/>
    <property type="match status" value="1"/>
</dbReference>
<evidence type="ECO:0008006" key="11">
    <source>
        <dbReference type="Google" id="ProtNLM"/>
    </source>
</evidence>
<dbReference type="Pfam" id="PF00108">
    <property type="entry name" value="Thiolase_N"/>
    <property type="match status" value="1"/>
</dbReference>
<dbReference type="InterPro" id="IPR020616">
    <property type="entry name" value="Thiolase_N"/>
</dbReference>
<dbReference type="AlphaFoldDB" id="A0A180GQI8"/>
<dbReference type="Proteomes" id="UP000005240">
    <property type="component" value="Unassembled WGS sequence"/>
</dbReference>
<dbReference type="InterPro" id="IPR016039">
    <property type="entry name" value="Thiolase-like"/>
</dbReference>
<accession>A0A180GQI8</accession>
<dbReference type="GO" id="GO:0005739">
    <property type="term" value="C:mitochondrion"/>
    <property type="evidence" value="ECO:0007669"/>
    <property type="project" value="TreeGrafter"/>
</dbReference>
<organism evidence="8">
    <name type="scientific">Puccinia triticina (isolate 1-1 / race 1 (BBBD))</name>
    <name type="common">Brown leaf rust fungus</name>
    <dbReference type="NCBI Taxonomy" id="630390"/>
    <lineage>
        <taxon>Eukaryota</taxon>
        <taxon>Fungi</taxon>
        <taxon>Dikarya</taxon>
        <taxon>Basidiomycota</taxon>
        <taxon>Pucciniomycotina</taxon>
        <taxon>Pucciniomycetes</taxon>
        <taxon>Pucciniales</taxon>
        <taxon>Pucciniaceae</taxon>
        <taxon>Puccinia</taxon>
    </lineage>
</organism>
<evidence type="ECO:0000259" key="7">
    <source>
        <dbReference type="Pfam" id="PF02803"/>
    </source>
</evidence>
<dbReference type="VEuPathDB" id="FungiDB:PTTG_06231"/>
<dbReference type="InterPro" id="IPR020617">
    <property type="entry name" value="Thiolase_C"/>
</dbReference>
<evidence type="ECO:0000313" key="10">
    <source>
        <dbReference type="Proteomes" id="UP000005240"/>
    </source>
</evidence>
<sequence>MASPQQHMFQTGVSLEPSELNLFLLNLNFAIESYQRAAKAWEAGAFKDKIVLVEINFKLLDKVTIVSKDEDHINIKFDKVRTLKPVFKNERGTVTAANAFTLNDGASAVVLMTAEESRLRGIKKLAKIISPAYAEAASFPVVALASMKILGIKADKVNVNSGAVALGHPIGSSCCWIVVSLIHSLKPGKYGVAGVCNGGGAASAMVIQRL</sequence>
<name>A0A180GQI8_PUCT1</name>
<dbReference type="InterPro" id="IPR020610">
    <property type="entry name" value="Thiolase_AS"/>
</dbReference>
<dbReference type="EnsemblFungi" id="PTTG_06231-t43_1">
    <property type="protein sequence ID" value="PTTG_06231-t43_1-p1"/>
    <property type="gene ID" value="PTTG_06231"/>
</dbReference>
<evidence type="ECO:0000256" key="3">
    <source>
        <dbReference type="ARBA" id="ARBA00022946"/>
    </source>
</evidence>
<evidence type="ECO:0000256" key="4">
    <source>
        <dbReference type="ARBA" id="ARBA00023315"/>
    </source>
</evidence>
<dbReference type="SUPFAM" id="SSF53901">
    <property type="entry name" value="Thiolase-like"/>
    <property type="match status" value="2"/>
</dbReference>
<protein>
    <recommendedName>
        <fullName evidence="11">Thiolase C-terminal domain-containing protein</fullName>
    </recommendedName>
</protein>
<dbReference type="EMBL" id="ADAS02000036">
    <property type="protein sequence ID" value="OAV94811.1"/>
    <property type="molecule type" value="Genomic_DNA"/>
</dbReference>
<dbReference type="OrthoDB" id="5404651at2759"/>
<keyword evidence="10" id="KW-1185">Reference proteome</keyword>
<evidence type="ECO:0000256" key="2">
    <source>
        <dbReference type="ARBA" id="ARBA00022679"/>
    </source>
</evidence>
<reference evidence="8" key="1">
    <citation type="submission" date="2009-11" db="EMBL/GenBank/DDBJ databases">
        <authorList>
            <consortium name="The Broad Institute Genome Sequencing Platform"/>
            <person name="Ward D."/>
            <person name="Feldgarden M."/>
            <person name="Earl A."/>
            <person name="Young S.K."/>
            <person name="Zeng Q."/>
            <person name="Koehrsen M."/>
            <person name="Alvarado L."/>
            <person name="Berlin A."/>
            <person name="Bochicchio J."/>
            <person name="Borenstein D."/>
            <person name="Chapman S.B."/>
            <person name="Chen Z."/>
            <person name="Engels R."/>
            <person name="Freedman E."/>
            <person name="Gellesch M."/>
            <person name="Goldberg J."/>
            <person name="Griggs A."/>
            <person name="Gujja S."/>
            <person name="Heilman E."/>
            <person name="Heiman D."/>
            <person name="Hepburn T."/>
            <person name="Howarth C."/>
            <person name="Jen D."/>
            <person name="Larson L."/>
            <person name="Lewis B."/>
            <person name="Mehta T."/>
            <person name="Park D."/>
            <person name="Pearson M."/>
            <person name="Roberts A."/>
            <person name="Saif S."/>
            <person name="Shea T."/>
            <person name="Shenoy N."/>
            <person name="Sisk P."/>
            <person name="Stolte C."/>
            <person name="Sykes S."/>
            <person name="Thomson T."/>
            <person name="Walk T."/>
            <person name="White J."/>
            <person name="Yandava C."/>
            <person name="Izard J."/>
            <person name="Baranova O.V."/>
            <person name="Blanton J.M."/>
            <person name="Tanner A.C."/>
            <person name="Dewhirst F.E."/>
            <person name="Haas B."/>
            <person name="Nusbaum C."/>
            <person name="Birren B."/>
        </authorList>
    </citation>
    <scope>NUCLEOTIDE SEQUENCE [LARGE SCALE GENOMIC DNA]</scope>
    <source>
        <strain evidence="8">1-1 BBBD Race 1</strain>
    </source>
</reference>
<keyword evidence="4 5" id="KW-0012">Acyltransferase</keyword>